<dbReference type="STRING" id="547559.Nmag_0162"/>
<feature type="region of interest" description="Disordered" evidence="1">
    <location>
        <begin position="1"/>
        <end position="26"/>
    </location>
</feature>
<proteinExistence type="predicted"/>
<dbReference type="AlphaFoldDB" id="D3SWG2"/>
<accession>D3SWG2</accession>
<dbReference type="KEGG" id="nmg:Nmag_0162"/>
<dbReference type="HOGENOM" id="CLU_1363686_0_0_2"/>
<keyword evidence="3" id="KW-1185">Reference proteome</keyword>
<dbReference type="InterPro" id="IPR058483">
    <property type="entry name" value="DUF8170"/>
</dbReference>
<dbReference type="eggNOG" id="arCOG08150">
    <property type="taxonomic scope" value="Archaea"/>
</dbReference>
<reference evidence="3" key="1">
    <citation type="submission" date="2010-02" db="EMBL/GenBank/DDBJ databases">
        <title>Complete sequence of chromosome of Natrialba magadii ATCC 43099.</title>
        <authorList>
            <consortium name="US DOE Joint Genome Institute"/>
            <person name="Lucas S."/>
            <person name="Copeland A."/>
            <person name="Lapidus A."/>
            <person name="Cheng J.-F."/>
            <person name="Bruce D."/>
            <person name="Goodwin L."/>
            <person name="Pitluck S."/>
            <person name="Davenport K."/>
            <person name="Saunders E."/>
            <person name="Detter J.C."/>
            <person name="Han C."/>
            <person name="Tapia R."/>
            <person name="Land M."/>
            <person name="Hauser L."/>
            <person name="Kyrpides N."/>
            <person name="Mikhailova N."/>
            <person name="De Castro R.E."/>
            <person name="Maupin-Furlow J.A."/>
            <person name="Woyke T."/>
        </authorList>
    </citation>
    <scope>NUCLEOTIDE SEQUENCE [LARGE SCALE GENOMIC DNA]</scope>
    <source>
        <strain evidence="3">ATCC 43099 / DSM 3394 / CCM 3739 / CIP 104546 / IAM 13178 / JCM 8861 / NBRC 102185 / NCIMB 2190 / MS3</strain>
    </source>
</reference>
<dbReference type="EMBL" id="CP001932">
    <property type="protein sequence ID" value="ADD03754.1"/>
    <property type="molecule type" value="Genomic_DNA"/>
</dbReference>
<evidence type="ECO:0000313" key="3">
    <source>
        <dbReference type="Proteomes" id="UP000001879"/>
    </source>
</evidence>
<protein>
    <submittedName>
        <fullName evidence="2">Uncharacterized protein</fullName>
    </submittedName>
</protein>
<name>D3SWG2_NATMM</name>
<dbReference type="Pfam" id="PF26508">
    <property type="entry name" value="DUF8170"/>
    <property type="match status" value="1"/>
</dbReference>
<evidence type="ECO:0000256" key="1">
    <source>
        <dbReference type="SAM" id="MobiDB-lite"/>
    </source>
</evidence>
<dbReference type="PaxDb" id="547559-Nmag_0162"/>
<organism evidence="2 3">
    <name type="scientific">Natrialba magadii (strain ATCC 43099 / DSM 3394 / CCM 3739 / CIP 104546 / IAM 13178 / JCM 8861 / NBRC 102185 / NCIMB 2190 / MS3)</name>
    <name type="common">Natronobacterium magadii</name>
    <dbReference type="NCBI Taxonomy" id="547559"/>
    <lineage>
        <taxon>Archaea</taxon>
        <taxon>Methanobacteriati</taxon>
        <taxon>Methanobacteriota</taxon>
        <taxon>Stenosarchaea group</taxon>
        <taxon>Halobacteria</taxon>
        <taxon>Halobacteriales</taxon>
        <taxon>Natrialbaceae</taxon>
        <taxon>Natrialba</taxon>
    </lineage>
</organism>
<sequence length="205" mass="23108">MYNHKMNADGCDDEPHDGGGSTAPSQDELLDKLENVSLSPTEHQRIKDLVNRDLTEIKGYDRRYLSVGAGGTTGAATRRKIVYELLDGRTDPPAVAFRLEDYGLTPDEIRLWARAFDILCGRATHIVAVIEDFDGGYVWEMGLLFAPPYREKAWILKRKYDDPQTEREKYENGMAASHVELLLTGPRCFGWADTDDLRDSVSEIP</sequence>
<reference evidence="2 3" key="2">
    <citation type="journal article" date="2012" name="BMC Genomics">
        <title>A comparative genomics perspective on the genetic content of the alkaliphilic haloarchaeon Natrialba magadii ATCC 43099T.</title>
        <authorList>
            <person name="Siddaramappa S."/>
            <person name="Challacombe J.F."/>
            <person name="Decastro R.E."/>
            <person name="Pfeiffer F."/>
            <person name="Sastre D.E."/>
            <person name="Gimenez M.I."/>
            <person name="Paggi R.A."/>
            <person name="Detter J.C."/>
            <person name="Davenport K.W."/>
            <person name="Goodwin L.A."/>
            <person name="Kyrpides N."/>
            <person name="Tapia R."/>
            <person name="Pitluck S."/>
            <person name="Lucas S."/>
            <person name="Woyke T."/>
            <person name="Maupin-Furlow J.A."/>
        </authorList>
    </citation>
    <scope>NUCLEOTIDE SEQUENCE [LARGE SCALE GENOMIC DNA]</scope>
    <source>
        <strain evidence="3">ATCC 43099 / DSM 3394 / CCM 3739 / CIP 104546 / IAM 13178 / JCM 8861 / NBRC 102185 / NCIMB 2190 / MS3</strain>
    </source>
</reference>
<evidence type="ECO:0000313" key="2">
    <source>
        <dbReference type="EMBL" id="ADD03754.1"/>
    </source>
</evidence>
<dbReference type="Proteomes" id="UP000001879">
    <property type="component" value="Chromosome"/>
</dbReference>
<gene>
    <name evidence="2" type="ordered locus">Nmag_0162</name>
</gene>